<feature type="transmembrane region" description="Helical" evidence="6">
    <location>
        <begin position="346"/>
        <end position="363"/>
    </location>
</feature>
<sequence length="779" mass="84272">MTDLKRELGFWDALTIGAGTMIGAGIFLLAGVALEMSGPAAIFAYLIAGVVCMITASSAAELATGMPTSGGDYFFVSRSLGPALGAISGVGIWLSLTFAIAFYLYGLGEYLSQFLPITAFWGAVIGGILLTILNVVGAKESGRTQVIVVLVLFVILGSFSFLGVFHIDSANYDPFMPFGFDSISATTALVFVSFLGFVKIAAVAEEIKDPSKNLPRALIGSVALVTLLYVVIVLVIGGMFEQSTIADVRDPLTTAARTILGSPGAVAIIIAGLLATLSSANASIMASSRINLAMARDRMVPNWLSAIHDKLLTPYRAIILTGVLALFFLLLESLEDLAKIASVLQLYSYAALNIGCVALRVANPDWYKPTYRTPGTPWLQIIAALGCLSIIVYSGPFAQIAVVVLIIASLAWYFVWGRNRVEIDHALPQLAENWKEQGFGALVAAPQKHESEFEEWTPAIRALNASEPRKVMAALANPVHEKALLKIAQLIATGDEEGGSVTGLNMVKVPYQTPVSTVEQILEDKEPVRESIKSISEASRAEKQQEVHSESLLATTFDSATAASHDIFKGLMSETENRKADMMVMGWQGGFSLGRIYNSPVQRIIKNLKADVAVLKDRNLDEIKSVVVPWGGGLHARLGLEIGIRVARAVEADLRVLRLVKPGIDAEEEKEALSQRIRPLTENFDRWEITVKEAEDVTGGMLEDLETHKDDLIIIGASHEWGIRNVLFGTITDIIADRAPCSVLMVRRYVTEDWKLKAAEGMKRMREQLGMSSSPETGN</sequence>
<feature type="transmembrane region" description="Helical" evidence="6">
    <location>
        <begin position="40"/>
        <end position="62"/>
    </location>
</feature>
<dbReference type="InterPro" id="IPR004840">
    <property type="entry name" value="Amino_acid_permease_CS"/>
</dbReference>
<feature type="transmembrane region" description="Helical" evidence="6">
    <location>
        <begin position="399"/>
        <end position="416"/>
    </location>
</feature>
<keyword evidence="2" id="KW-0813">Transport</keyword>
<feature type="transmembrane region" description="Helical" evidence="6">
    <location>
        <begin position="375"/>
        <end position="393"/>
    </location>
</feature>
<evidence type="ECO:0000256" key="5">
    <source>
        <dbReference type="ARBA" id="ARBA00023136"/>
    </source>
</evidence>
<evidence type="ECO:0000313" key="9">
    <source>
        <dbReference type="EMBL" id="SMO69640.1"/>
    </source>
</evidence>
<dbReference type="InterPro" id="IPR050367">
    <property type="entry name" value="APC_superfamily"/>
</dbReference>
<dbReference type="Pfam" id="PF00324">
    <property type="entry name" value="AA_permease"/>
    <property type="match status" value="1"/>
</dbReference>
<feature type="transmembrane region" description="Helical" evidence="6">
    <location>
        <begin position="148"/>
        <end position="167"/>
    </location>
</feature>
<evidence type="ECO:0000256" key="4">
    <source>
        <dbReference type="ARBA" id="ARBA00022989"/>
    </source>
</evidence>
<keyword evidence="5 6" id="KW-0472">Membrane</keyword>
<feature type="transmembrane region" description="Helical" evidence="6">
    <location>
        <begin position="217"/>
        <end position="240"/>
    </location>
</feature>
<name>A0A521DFB6_9BACT</name>
<dbReference type="Gene3D" id="1.20.1740.10">
    <property type="entry name" value="Amino acid/polyamine transporter I"/>
    <property type="match status" value="1"/>
</dbReference>
<keyword evidence="10" id="KW-1185">Reference proteome</keyword>
<dbReference type="Gene3D" id="3.40.50.12370">
    <property type="match status" value="1"/>
</dbReference>
<dbReference type="GO" id="GO:0016020">
    <property type="term" value="C:membrane"/>
    <property type="evidence" value="ECO:0007669"/>
    <property type="project" value="UniProtKB-SubCell"/>
</dbReference>
<dbReference type="GO" id="GO:0006865">
    <property type="term" value="P:amino acid transport"/>
    <property type="evidence" value="ECO:0007669"/>
    <property type="project" value="InterPro"/>
</dbReference>
<dbReference type="OrthoDB" id="9806937at2"/>
<dbReference type="InterPro" id="IPR006016">
    <property type="entry name" value="UspA"/>
</dbReference>
<keyword evidence="4 6" id="KW-1133">Transmembrane helix</keyword>
<dbReference type="AlphaFoldDB" id="A0A521DFB6"/>
<gene>
    <name evidence="9" type="ORF">SAMN06265219_10863</name>
</gene>
<dbReference type="SUPFAM" id="SSF52402">
    <property type="entry name" value="Adenine nucleotide alpha hydrolases-like"/>
    <property type="match status" value="2"/>
</dbReference>
<dbReference type="EMBL" id="FXTP01000008">
    <property type="protein sequence ID" value="SMO69640.1"/>
    <property type="molecule type" value="Genomic_DNA"/>
</dbReference>
<evidence type="ECO:0000313" key="10">
    <source>
        <dbReference type="Proteomes" id="UP000317557"/>
    </source>
</evidence>
<feature type="transmembrane region" description="Helical" evidence="6">
    <location>
        <begin position="260"/>
        <end position="284"/>
    </location>
</feature>
<proteinExistence type="predicted"/>
<dbReference type="Pfam" id="PF00582">
    <property type="entry name" value="Usp"/>
    <property type="match status" value="1"/>
</dbReference>
<organism evidence="9 10">
    <name type="scientific">Gracilimonas mengyeensis</name>
    <dbReference type="NCBI Taxonomy" id="1302730"/>
    <lineage>
        <taxon>Bacteria</taxon>
        <taxon>Pseudomonadati</taxon>
        <taxon>Balneolota</taxon>
        <taxon>Balneolia</taxon>
        <taxon>Balneolales</taxon>
        <taxon>Balneolaceae</taxon>
        <taxon>Gracilimonas</taxon>
    </lineage>
</organism>
<evidence type="ECO:0000259" key="8">
    <source>
        <dbReference type="Pfam" id="PF00582"/>
    </source>
</evidence>
<comment type="subcellular location">
    <subcellularLocation>
        <location evidence="1">Membrane</location>
        <topology evidence="1">Multi-pass membrane protein</topology>
    </subcellularLocation>
</comment>
<feature type="transmembrane region" description="Helical" evidence="6">
    <location>
        <begin position="12"/>
        <end position="34"/>
    </location>
</feature>
<feature type="transmembrane region" description="Helical" evidence="6">
    <location>
        <begin position="117"/>
        <end position="136"/>
    </location>
</feature>
<dbReference type="RefSeq" id="WP_142454527.1">
    <property type="nucleotide sequence ID" value="NZ_FXTP01000008.1"/>
</dbReference>
<feature type="transmembrane region" description="Helical" evidence="6">
    <location>
        <begin position="83"/>
        <end position="105"/>
    </location>
</feature>
<evidence type="ECO:0000256" key="3">
    <source>
        <dbReference type="ARBA" id="ARBA00022692"/>
    </source>
</evidence>
<feature type="transmembrane region" description="Helical" evidence="6">
    <location>
        <begin position="317"/>
        <end position="334"/>
    </location>
</feature>
<evidence type="ECO:0000256" key="1">
    <source>
        <dbReference type="ARBA" id="ARBA00004141"/>
    </source>
</evidence>
<dbReference type="Proteomes" id="UP000317557">
    <property type="component" value="Unassembled WGS sequence"/>
</dbReference>
<feature type="transmembrane region" description="Helical" evidence="6">
    <location>
        <begin position="187"/>
        <end position="205"/>
    </location>
</feature>
<feature type="domain" description="Amino acid permease/ SLC12A" evidence="7">
    <location>
        <begin position="13"/>
        <end position="395"/>
    </location>
</feature>
<protein>
    <submittedName>
        <fullName evidence="9">Amino acid/polyamine/organocation transporter, APC superfamily</fullName>
    </submittedName>
</protein>
<reference evidence="9 10" key="1">
    <citation type="submission" date="2017-05" db="EMBL/GenBank/DDBJ databases">
        <authorList>
            <person name="Varghese N."/>
            <person name="Submissions S."/>
        </authorList>
    </citation>
    <scope>NUCLEOTIDE SEQUENCE [LARGE SCALE GENOMIC DNA]</scope>
    <source>
        <strain evidence="9 10">DSM 21985</strain>
    </source>
</reference>
<dbReference type="PANTHER" id="PTHR42770">
    <property type="entry name" value="AMINO ACID TRANSPORTER-RELATED"/>
    <property type="match status" value="1"/>
</dbReference>
<dbReference type="CDD" id="cd00293">
    <property type="entry name" value="USP-like"/>
    <property type="match status" value="1"/>
</dbReference>
<evidence type="ECO:0000259" key="7">
    <source>
        <dbReference type="Pfam" id="PF00324"/>
    </source>
</evidence>
<dbReference type="GO" id="GO:0055085">
    <property type="term" value="P:transmembrane transport"/>
    <property type="evidence" value="ECO:0007669"/>
    <property type="project" value="InterPro"/>
</dbReference>
<evidence type="ECO:0000256" key="6">
    <source>
        <dbReference type="SAM" id="Phobius"/>
    </source>
</evidence>
<accession>A0A521DFB6</accession>
<dbReference type="InterPro" id="IPR004841">
    <property type="entry name" value="AA-permease/SLC12A_dom"/>
</dbReference>
<dbReference type="PANTHER" id="PTHR42770:SF7">
    <property type="entry name" value="MEMBRANE PROTEIN"/>
    <property type="match status" value="1"/>
</dbReference>
<evidence type="ECO:0000256" key="2">
    <source>
        <dbReference type="ARBA" id="ARBA00022448"/>
    </source>
</evidence>
<dbReference type="PROSITE" id="PS00218">
    <property type="entry name" value="AMINO_ACID_PERMEASE_1"/>
    <property type="match status" value="1"/>
</dbReference>
<keyword evidence="3 6" id="KW-0812">Transmembrane</keyword>
<feature type="domain" description="UspA" evidence="8">
    <location>
        <begin position="624"/>
        <end position="747"/>
    </location>
</feature>